<evidence type="ECO:0000313" key="5">
    <source>
        <dbReference type="Proteomes" id="UP000279446"/>
    </source>
</evidence>
<comment type="similarity">
    <text evidence="2">Belongs to the MoaD family.</text>
</comment>
<dbReference type="GO" id="GO:0000166">
    <property type="term" value="F:nucleotide binding"/>
    <property type="evidence" value="ECO:0007669"/>
    <property type="project" value="UniProtKB-KW"/>
</dbReference>
<comment type="caution">
    <text evidence="4">The sequence shown here is derived from an EMBL/GenBank/DDBJ whole genome shotgun (WGS) entry which is preliminary data.</text>
</comment>
<dbReference type="InterPro" id="IPR044672">
    <property type="entry name" value="MOCS2A"/>
</dbReference>
<dbReference type="UniPathway" id="UPA00344"/>
<dbReference type="Proteomes" id="UP000279446">
    <property type="component" value="Unassembled WGS sequence"/>
</dbReference>
<dbReference type="AlphaFoldDB" id="A0A3S1DVM3"/>
<dbReference type="InterPro" id="IPR012675">
    <property type="entry name" value="Beta-grasp_dom_sf"/>
</dbReference>
<dbReference type="OrthoDB" id="9801945at2"/>
<evidence type="ECO:0000313" key="4">
    <source>
        <dbReference type="EMBL" id="RUT46245.1"/>
    </source>
</evidence>
<dbReference type="Gene3D" id="3.10.20.30">
    <property type="match status" value="1"/>
</dbReference>
<dbReference type="EMBL" id="RZNY01000009">
    <property type="protein sequence ID" value="RUT46245.1"/>
    <property type="molecule type" value="Genomic_DNA"/>
</dbReference>
<dbReference type="InterPro" id="IPR003749">
    <property type="entry name" value="ThiS/MoaD-like"/>
</dbReference>
<protein>
    <recommendedName>
        <fullName evidence="3">Molybdopterin synthase sulfur carrier subunit</fullName>
    </recommendedName>
</protein>
<organism evidence="4 5">
    <name type="scientific">Paenibacillus anaericanus</name>
    <dbReference type="NCBI Taxonomy" id="170367"/>
    <lineage>
        <taxon>Bacteria</taxon>
        <taxon>Bacillati</taxon>
        <taxon>Bacillota</taxon>
        <taxon>Bacilli</taxon>
        <taxon>Bacillales</taxon>
        <taxon>Paenibacillaceae</taxon>
        <taxon>Paenibacillus</taxon>
    </lineage>
</organism>
<dbReference type="PANTHER" id="PTHR33359:SF1">
    <property type="entry name" value="MOLYBDOPTERIN SYNTHASE SULFUR CARRIER SUBUNIT"/>
    <property type="match status" value="1"/>
</dbReference>
<dbReference type="CDD" id="cd00754">
    <property type="entry name" value="Ubl_MoaD"/>
    <property type="match status" value="1"/>
</dbReference>
<reference evidence="4 5" key="1">
    <citation type="submission" date="2018-12" db="EMBL/GenBank/DDBJ databases">
        <authorList>
            <person name="Sun L."/>
            <person name="Chen Z."/>
        </authorList>
    </citation>
    <scope>NUCLEOTIDE SEQUENCE [LARGE SCALE GENOMIC DNA]</scope>
    <source>
        <strain evidence="4 5">DSM 15890</strain>
    </source>
</reference>
<keyword evidence="1" id="KW-0547">Nucleotide-binding</keyword>
<dbReference type="PANTHER" id="PTHR33359">
    <property type="entry name" value="MOLYBDOPTERIN SYNTHASE SULFUR CARRIER SUBUNIT"/>
    <property type="match status" value="1"/>
</dbReference>
<dbReference type="InterPro" id="IPR016155">
    <property type="entry name" value="Mopterin_synth/thiamin_S_b"/>
</dbReference>
<name>A0A3S1DVM3_9BACL</name>
<gene>
    <name evidence="4" type="primary">moaD</name>
    <name evidence="4" type="ORF">EJP82_12250</name>
</gene>
<accession>A0A3S1DVM3</accession>
<proteinExistence type="inferred from homology"/>
<dbReference type="NCBIfam" id="TIGR01682">
    <property type="entry name" value="moaD"/>
    <property type="match status" value="1"/>
</dbReference>
<dbReference type="Pfam" id="PF02597">
    <property type="entry name" value="ThiS"/>
    <property type="match status" value="1"/>
</dbReference>
<evidence type="ECO:0000256" key="3">
    <source>
        <dbReference type="ARBA" id="ARBA00024247"/>
    </source>
</evidence>
<keyword evidence="5" id="KW-1185">Reference proteome</keyword>
<evidence type="ECO:0000256" key="2">
    <source>
        <dbReference type="ARBA" id="ARBA00024200"/>
    </source>
</evidence>
<dbReference type="SUPFAM" id="SSF54285">
    <property type="entry name" value="MoaD/ThiS"/>
    <property type="match status" value="1"/>
</dbReference>
<sequence length="82" mass="8642">MEIIIALFAGLADRIGTSRLTFTTTEASVTVDQLKEILTENYPAAASLIAVSFVAVNQEYARGEVLITSTDEVALIPPVSGG</sequence>
<dbReference type="GO" id="GO:0006777">
    <property type="term" value="P:Mo-molybdopterin cofactor biosynthetic process"/>
    <property type="evidence" value="ECO:0007669"/>
    <property type="project" value="InterPro"/>
</dbReference>
<dbReference type="GO" id="GO:1990133">
    <property type="term" value="C:molybdopterin adenylyltransferase complex"/>
    <property type="evidence" value="ECO:0007669"/>
    <property type="project" value="TreeGrafter"/>
</dbReference>
<evidence type="ECO:0000256" key="1">
    <source>
        <dbReference type="ARBA" id="ARBA00022741"/>
    </source>
</evidence>